<dbReference type="PANTHER" id="PTHR46825">
    <property type="entry name" value="D-ALANYL-D-ALANINE-CARBOXYPEPTIDASE/ENDOPEPTIDASE AMPH"/>
    <property type="match status" value="1"/>
</dbReference>
<protein>
    <recommendedName>
        <fullName evidence="1">Beta-lactamase-related domain-containing protein</fullName>
    </recommendedName>
</protein>
<dbReference type="InterPro" id="IPR012338">
    <property type="entry name" value="Beta-lactam/transpept-like"/>
</dbReference>
<gene>
    <name evidence="2" type="ORF">RRG08_006059</name>
</gene>
<keyword evidence="3" id="KW-1185">Reference proteome</keyword>
<dbReference type="Proteomes" id="UP001283361">
    <property type="component" value="Unassembled WGS sequence"/>
</dbReference>
<accession>A0AAE1DA40</accession>
<reference evidence="2" key="1">
    <citation type="journal article" date="2023" name="G3 (Bethesda)">
        <title>A reference genome for the long-term kleptoplast-retaining sea slug Elysia crispata morphotype clarki.</title>
        <authorList>
            <person name="Eastman K.E."/>
            <person name="Pendleton A.L."/>
            <person name="Shaikh M.A."/>
            <person name="Suttiyut T."/>
            <person name="Ogas R."/>
            <person name="Tomko P."/>
            <person name="Gavelis G."/>
            <person name="Widhalm J.R."/>
            <person name="Wisecaver J.H."/>
        </authorList>
    </citation>
    <scope>NUCLEOTIDE SEQUENCE</scope>
    <source>
        <strain evidence="2">ECLA1</strain>
    </source>
</reference>
<organism evidence="2 3">
    <name type="scientific">Elysia crispata</name>
    <name type="common">lettuce slug</name>
    <dbReference type="NCBI Taxonomy" id="231223"/>
    <lineage>
        <taxon>Eukaryota</taxon>
        <taxon>Metazoa</taxon>
        <taxon>Spiralia</taxon>
        <taxon>Lophotrochozoa</taxon>
        <taxon>Mollusca</taxon>
        <taxon>Gastropoda</taxon>
        <taxon>Heterobranchia</taxon>
        <taxon>Euthyneura</taxon>
        <taxon>Panpulmonata</taxon>
        <taxon>Sacoglossa</taxon>
        <taxon>Placobranchoidea</taxon>
        <taxon>Plakobranchidae</taxon>
        <taxon>Elysia</taxon>
    </lineage>
</organism>
<dbReference type="InterPro" id="IPR001466">
    <property type="entry name" value="Beta-lactam-related"/>
</dbReference>
<proteinExistence type="predicted"/>
<dbReference type="SUPFAM" id="SSF56601">
    <property type="entry name" value="beta-lactamase/transpeptidase-like"/>
    <property type="match status" value="1"/>
</dbReference>
<dbReference type="AlphaFoldDB" id="A0AAE1DA40"/>
<feature type="domain" description="Beta-lactamase-related" evidence="1">
    <location>
        <begin position="6"/>
        <end position="184"/>
    </location>
</feature>
<evidence type="ECO:0000313" key="2">
    <source>
        <dbReference type="EMBL" id="KAK3762315.1"/>
    </source>
</evidence>
<dbReference type="InterPro" id="IPR050491">
    <property type="entry name" value="AmpC-like"/>
</dbReference>
<evidence type="ECO:0000259" key="1">
    <source>
        <dbReference type="Pfam" id="PF00144"/>
    </source>
</evidence>
<dbReference type="Gene3D" id="3.40.710.10">
    <property type="entry name" value="DD-peptidase/beta-lactamase superfamily"/>
    <property type="match status" value="1"/>
</dbReference>
<sequence length="373" mass="42337">MAEVIGKDTWENLLTDHLLKPLEMNQTVFASTADIGHIPNFATGYLEDQNKLLPVHHEFMRKYGLLAGSTAVMSTAKDMAKWMNFHLQGGRDEMGQFVLASEYLKEVHTSRMLITSVTSSHELRRPLFPVTSTLNTYTLGLRRGFYRGYERLAHTGSVPGYKAMMSLLPGAQIGVFTAMTGEDTDYIYRSALQNFLLDWSLDLTESWLNTSTMCSYPQPWSRSPVNPTLPRLDPSLKPALNISLFEGTYHNKAYGYLHVRYNESLETLTMSYGWGTWQLFFMPSTTTTTTQDIKHKFYCKALGITTTNLDAIYFLQDSHHSRIIGFRADGLERKLPPIFSKIGLDQGDHDGTSRENLNIYLMLLLCLLIISLN</sequence>
<dbReference type="Pfam" id="PF00144">
    <property type="entry name" value="Beta-lactamase"/>
    <property type="match status" value="1"/>
</dbReference>
<dbReference type="PANTHER" id="PTHR46825:SF15">
    <property type="entry name" value="BETA-LACTAMASE-RELATED DOMAIN-CONTAINING PROTEIN"/>
    <property type="match status" value="1"/>
</dbReference>
<evidence type="ECO:0000313" key="3">
    <source>
        <dbReference type="Proteomes" id="UP001283361"/>
    </source>
</evidence>
<comment type="caution">
    <text evidence="2">The sequence shown here is derived from an EMBL/GenBank/DDBJ whole genome shotgun (WGS) entry which is preliminary data.</text>
</comment>
<name>A0AAE1DA40_9GAST</name>
<dbReference type="EMBL" id="JAWDGP010004725">
    <property type="protein sequence ID" value="KAK3762315.1"/>
    <property type="molecule type" value="Genomic_DNA"/>
</dbReference>